<proteinExistence type="predicted"/>
<organism evidence="2 3">
    <name type="scientific">Diploscapter pachys</name>
    <dbReference type="NCBI Taxonomy" id="2018661"/>
    <lineage>
        <taxon>Eukaryota</taxon>
        <taxon>Metazoa</taxon>
        <taxon>Ecdysozoa</taxon>
        <taxon>Nematoda</taxon>
        <taxon>Chromadorea</taxon>
        <taxon>Rhabditida</taxon>
        <taxon>Rhabditina</taxon>
        <taxon>Rhabditomorpha</taxon>
        <taxon>Rhabditoidea</taxon>
        <taxon>Rhabditidae</taxon>
        <taxon>Diploscapter</taxon>
    </lineage>
</organism>
<keyword evidence="3" id="KW-1185">Reference proteome</keyword>
<feature type="region of interest" description="Disordered" evidence="1">
    <location>
        <begin position="1"/>
        <end position="123"/>
    </location>
</feature>
<dbReference type="AlphaFoldDB" id="A0A2A2KC05"/>
<evidence type="ECO:0000313" key="3">
    <source>
        <dbReference type="Proteomes" id="UP000218231"/>
    </source>
</evidence>
<reference evidence="2 3" key="1">
    <citation type="journal article" date="2017" name="Curr. Biol.">
        <title>Genome architecture and evolution of a unichromosomal asexual nematode.</title>
        <authorList>
            <person name="Fradin H."/>
            <person name="Zegar C."/>
            <person name="Gutwein M."/>
            <person name="Lucas J."/>
            <person name="Kovtun M."/>
            <person name="Corcoran D."/>
            <person name="Baugh L.R."/>
            <person name="Kiontke K."/>
            <person name="Gunsalus K."/>
            <person name="Fitch D.H."/>
            <person name="Piano F."/>
        </authorList>
    </citation>
    <scope>NUCLEOTIDE SEQUENCE [LARGE SCALE GENOMIC DNA]</scope>
    <source>
        <strain evidence="2">PF1309</strain>
    </source>
</reference>
<accession>A0A2A2KC05</accession>
<dbReference type="Proteomes" id="UP000218231">
    <property type="component" value="Unassembled WGS sequence"/>
</dbReference>
<comment type="caution">
    <text evidence="2">The sequence shown here is derived from an EMBL/GenBank/DDBJ whole genome shotgun (WGS) entry which is preliminary data.</text>
</comment>
<gene>
    <name evidence="2" type="ORF">WR25_17423</name>
</gene>
<dbReference type="EMBL" id="LIAE01009043">
    <property type="protein sequence ID" value="PAV71402.1"/>
    <property type="molecule type" value="Genomic_DNA"/>
</dbReference>
<feature type="compositionally biased region" description="Basic and acidic residues" evidence="1">
    <location>
        <begin position="51"/>
        <end position="67"/>
    </location>
</feature>
<feature type="compositionally biased region" description="Basic and acidic residues" evidence="1">
    <location>
        <begin position="94"/>
        <end position="116"/>
    </location>
</feature>
<evidence type="ECO:0000256" key="1">
    <source>
        <dbReference type="SAM" id="MobiDB-lite"/>
    </source>
</evidence>
<evidence type="ECO:0000313" key="2">
    <source>
        <dbReference type="EMBL" id="PAV71402.1"/>
    </source>
</evidence>
<protein>
    <submittedName>
        <fullName evidence="2">Uncharacterized protein</fullName>
    </submittedName>
</protein>
<sequence length="317" mass="33629">MRLLVVSVSPPDNSFSWVPKRSSAPQPPGPGLPLHAPSVAISTSCGSVMRKPPDARHTSRGGADRRPIPRAGQQEPDARALGQHGQRRALLGRQAERRVVTGEHRGADAIERRADGIEGPGGVHHRDVIGADVVAGERGVHAAVEAGCDAIEVVTAAVEQGAPVGHPQRVGPLPGEVGDRAVHAAERGACGDRLLRRGTRERDTSQEADQAGGTPFQRLDRDAFAIGECRRHRQTARGEMIEQGEEEGQVARIHALFVQRQDEARGGRIDEVIAVLHPFGDALGRDEIADIVVAAQEGVEGFGGHLRVDGHDARAAA</sequence>
<name>A0A2A2KC05_9BILA</name>